<organism evidence="2 3">
    <name type="scientific">Castilleja foliolosa</name>
    <dbReference type="NCBI Taxonomy" id="1961234"/>
    <lineage>
        <taxon>Eukaryota</taxon>
        <taxon>Viridiplantae</taxon>
        <taxon>Streptophyta</taxon>
        <taxon>Embryophyta</taxon>
        <taxon>Tracheophyta</taxon>
        <taxon>Spermatophyta</taxon>
        <taxon>Magnoliopsida</taxon>
        <taxon>eudicotyledons</taxon>
        <taxon>Gunneridae</taxon>
        <taxon>Pentapetalae</taxon>
        <taxon>asterids</taxon>
        <taxon>lamiids</taxon>
        <taxon>Lamiales</taxon>
        <taxon>Orobanchaceae</taxon>
        <taxon>Pedicularideae</taxon>
        <taxon>Castillejinae</taxon>
        <taxon>Castilleja</taxon>
    </lineage>
</organism>
<evidence type="ECO:0000313" key="3">
    <source>
        <dbReference type="Proteomes" id="UP001632038"/>
    </source>
</evidence>
<dbReference type="InterPro" id="IPR050796">
    <property type="entry name" value="SCF_F-box_component"/>
</dbReference>
<dbReference type="EMBL" id="JAVIJP010000016">
    <property type="protein sequence ID" value="KAL3641891.1"/>
    <property type="molecule type" value="Genomic_DNA"/>
</dbReference>
<protein>
    <recommendedName>
        <fullName evidence="1">F-box associated beta-propeller type 1 domain-containing protein</fullName>
    </recommendedName>
</protein>
<dbReference type="SUPFAM" id="SSF63829">
    <property type="entry name" value="Calcium-dependent phosphotriesterase"/>
    <property type="match status" value="1"/>
</dbReference>
<dbReference type="Pfam" id="PF07734">
    <property type="entry name" value="FBA_1"/>
    <property type="match status" value="1"/>
</dbReference>
<gene>
    <name evidence="2" type="ORF">CASFOL_012706</name>
</gene>
<dbReference type="NCBIfam" id="TIGR01640">
    <property type="entry name" value="F_box_assoc_1"/>
    <property type="match status" value="1"/>
</dbReference>
<dbReference type="AlphaFoldDB" id="A0ABD3DLX2"/>
<name>A0ABD3DLX2_9LAMI</name>
<evidence type="ECO:0000313" key="2">
    <source>
        <dbReference type="EMBL" id="KAL3641891.1"/>
    </source>
</evidence>
<feature type="domain" description="F-box associated beta-propeller type 1" evidence="1">
    <location>
        <begin position="26"/>
        <end position="232"/>
    </location>
</feature>
<keyword evidence="3" id="KW-1185">Reference proteome</keyword>
<dbReference type="PANTHER" id="PTHR31672">
    <property type="entry name" value="BNACNNG10540D PROTEIN"/>
    <property type="match status" value="1"/>
</dbReference>
<dbReference type="Proteomes" id="UP001632038">
    <property type="component" value="Unassembled WGS sequence"/>
</dbReference>
<dbReference type="InterPro" id="IPR017451">
    <property type="entry name" value="F-box-assoc_interact_dom"/>
</dbReference>
<comment type="caution">
    <text evidence="2">The sequence shown here is derived from an EMBL/GenBank/DDBJ whole genome shotgun (WGS) entry which is preliminary data.</text>
</comment>
<sequence>MKDGSFQLESDNLKGPRPSWRAVVLGSCEGVLLLTNNYSRNDFMLWNPSNKAKTFFRFPYKFEPEKAIYGLAHDPGTNDFKVVIAYDTYYAVYSFNNNSWTDKMDFCYGSWNSDTAISADGVIYWHATSYPEGTDVEFIYFDPRNDEFKTLEKPVNIFKEFGNETMFWLGCVRDCLCLLCYMTFDQTELQIWKKEEGVNDNTWNKLMVIEHEKPMCTLYSPVFLSENNEIVFQLHQLGYFLRITLLTRRLLLNVENVRRLKRKQSEPLELQK</sequence>
<reference evidence="3" key="1">
    <citation type="journal article" date="2024" name="IScience">
        <title>Strigolactones Initiate the Formation of Haustorium-like Structures in Castilleja.</title>
        <authorList>
            <person name="Buerger M."/>
            <person name="Peterson D."/>
            <person name="Chory J."/>
        </authorList>
    </citation>
    <scope>NUCLEOTIDE SEQUENCE [LARGE SCALE GENOMIC DNA]</scope>
</reference>
<dbReference type="InterPro" id="IPR006527">
    <property type="entry name" value="F-box-assoc_dom_typ1"/>
</dbReference>
<evidence type="ECO:0000259" key="1">
    <source>
        <dbReference type="Pfam" id="PF07734"/>
    </source>
</evidence>
<dbReference type="PANTHER" id="PTHR31672:SF13">
    <property type="entry name" value="F-BOX PROTEIN CPR30-LIKE"/>
    <property type="match status" value="1"/>
</dbReference>
<proteinExistence type="predicted"/>
<accession>A0ABD3DLX2</accession>